<feature type="domain" description="Cytochrome c" evidence="8">
    <location>
        <begin position="30"/>
        <end position="97"/>
    </location>
</feature>
<organism evidence="9">
    <name type="scientific">marine metagenome</name>
    <dbReference type="NCBI Taxonomy" id="408172"/>
    <lineage>
        <taxon>unclassified sequences</taxon>
        <taxon>metagenomes</taxon>
        <taxon>ecological metagenomes</taxon>
    </lineage>
</organism>
<evidence type="ECO:0000259" key="6">
    <source>
        <dbReference type="Pfam" id="PF07631"/>
    </source>
</evidence>
<evidence type="ECO:0000313" key="9">
    <source>
        <dbReference type="EMBL" id="SVA75467.1"/>
    </source>
</evidence>
<dbReference type="Pfam" id="PF07626">
    <property type="entry name" value="PSD3"/>
    <property type="match status" value="1"/>
</dbReference>
<dbReference type="Pfam" id="PF07631">
    <property type="entry name" value="PSD4"/>
    <property type="match status" value="1"/>
</dbReference>
<evidence type="ECO:0000259" key="8">
    <source>
        <dbReference type="Pfam" id="PF13442"/>
    </source>
</evidence>
<keyword evidence="1" id="KW-0479">Metal-binding</keyword>
<dbReference type="AlphaFoldDB" id="A0A381YGC7"/>
<dbReference type="InterPro" id="IPR009056">
    <property type="entry name" value="Cyt_c-like_dom"/>
</dbReference>
<evidence type="ECO:0000259" key="5">
    <source>
        <dbReference type="Pfam" id="PF07627"/>
    </source>
</evidence>
<dbReference type="GO" id="GO:0009055">
    <property type="term" value="F:electron transfer activity"/>
    <property type="evidence" value="ECO:0007669"/>
    <property type="project" value="InterPro"/>
</dbReference>
<evidence type="ECO:0000256" key="2">
    <source>
        <dbReference type="ARBA" id="ARBA00023004"/>
    </source>
</evidence>
<dbReference type="InterPro" id="IPR011478">
    <property type="entry name" value="DUF1585"/>
</dbReference>
<feature type="domain" description="DUF1588" evidence="5">
    <location>
        <begin position="638"/>
        <end position="734"/>
    </location>
</feature>
<dbReference type="GO" id="GO:0020037">
    <property type="term" value="F:heme binding"/>
    <property type="evidence" value="ECO:0007669"/>
    <property type="project" value="InterPro"/>
</dbReference>
<sequence length="853" mass="97350">VRSHTPLAFLVVVALGSATSVGAEKHLPELDQSKAFLTAHCVSCHGNEKSKGDHNFENFNGKDWANHELLNDLLTVLKEKEMPPKKAKNKPSAKELAAFEKLLAEQYFSIKAKLPGILTRLNRAEYENTINDAFFTKLEVKNHLPVDNTRDGFDNEGDKLVMSPYAMDSYFRVASGIAEKVVGGMPKASTTHHSYDNGLGRRLGSDGVASYEQTNDGMTTEGYRYNDASRGLGLKYGDTVPGHYDVKVNGHFTFIDPTVGGAFLKERDLYFKVDLGKENERLRITTNIDPKLSKKALSTQDFLLSDKVRIYLEPGQNAVLYSYNYFYPLPKDLSKLKPIPPLPVDKAFSRLPKALLHFISAEVTGPYYDSWPPKNEFYNTYYEDLKDHDPHKQYQQFIRKLAVKLFRRPVSDSELTRFFDVAKKRYETDENVLDAVQSALTMMLCSPKFLYKYEGDSLNLDDYAIASRLSYFLWNSLPDDRLIKLASEGKLKDTSVRSAEALRMLQDPKARRFVADFTEQWLELHKIDVVNPQAEILAHTFRDGHGEKLARLKPFMMQESIEFFKVILNENLSLLNFIDSDFVVINRPLNDIYKLELPEEEELPNIADQKDSKLILNDKKLRRQRAFRKVMLDKESRRGGLLTQAGILMMNTNGEFTNPFYRGAWVAQSIYGLELELPANLEVEALNAPTETFTIKDTINEHRNNPICASCHSKMDPFGLALENFDVFGRWRDKYSKFVVTKTTIEVTAEGKTKKTEKTARKFEPTTKVDASTVHRDGRPIAGIEGLKKLMLEDQDKIARNVLTKLSEYAMGREMHYADSEMIHRLLAASRKNDYKLRDLMVSIIADESFTKR</sequence>
<dbReference type="InterPro" id="IPR013036">
    <property type="entry name" value="DUF1587"/>
</dbReference>
<dbReference type="Pfam" id="PF07624">
    <property type="entry name" value="PSD2"/>
    <property type="match status" value="1"/>
</dbReference>
<dbReference type="InterPro" id="IPR013043">
    <property type="entry name" value="DUF1595"/>
</dbReference>
<feature type="non-terminal residue" evidence="9">
    <location>
        <position position="1"/>
    </location>
</feature>
<accession>A0A381YGC7</accession>
<dbReference type="Pfam" id="PF07627">
    <property type="entry name" value="PSCyt3"/>
    <property type="match status" value="1"/>
</dbReference>
<feature type="domain" description="DUF1595" evidence="7">
    <location>
        <begin position="395"/>
        <end position="454"/>
    </location>
</feature>
<reference evidence="9" key="1">
    <citation type="submission" date="2018-05" db="EMBL/GenBank/DDBJ databases">
        <authorList>
            <person name="Lanie J.A."/>
            <person name="Ng W.-L."/>
            <person name="Kazmierczak K.M."/>
            <person name="Andrzejewski T.M."/>
            <person name="Davidsen T.M."/>
            <person name="Wayne K.J."/>
            <person name="Tettelin H."/>
            <person name="Glass J.I."/>
            <person name="Rusch D."/>
            <person name="Podicherti R."/>
            <person name="Tsui H.-C.T."/>
            <person name="Winkler M.E."/>
        </authorList>
    </citation>
    <scope>NUCLEOTIDE SEQUENCE</scope>
</reference>
<feature type="domain" description="DUF1585" evidence="3">
    <location>
        <begin position="777"/>
        <end position="850"/>
    </location>
</feature>
<dbReference type="EMBL" id="UINC01018055">
    <property type="protein sequence ID" value="SVA75467.1"/>
    <property type="molecule type" value="Genomic_DNA"/>
</dbReference>
<feature type="domain" description="DUF1587" evidence="4">
    <location>
        <begin position="120"/>
        <end position="182"/>
    </location>
</feature>
<dbReference type="InterPro" id="IPR013039">
    <property type="entry name" value="DUF1588"/>
</dbReference>
<dbReference type="Pfam" id="PF13442">
    <property type="entry name" value="Cytochrome_CBB3"/>
    <property type="match status" value="1"/>
</dbReference>
<dbReference type="InterPro" id="IPR013042">
    <property type="entry name" value="DUF1592"/>
</dbReference>
<dbReference type="GO" id="GO:0046872">
    <property type="term" value="F:metal ion binding"/>
    <property type="evidence" value="ECO:0007669"/>
    <property type="project" value="UniProtKB-KW"/>
</dbReference>
<dbReference type="Pfam" id="PF07637">
    <property type="entry name" value="PSD5"/>
    <property type="match status" value="1"/>
</dbReference>
<evidence type="ECO:0000259" key="3">
    <source>
        <dbReference type="Pfam" id="PF07624"/>
    </source>
</evidence>
<keyword evidence="2" id="KW-0408">Iron</keyword>
<protein>
    <recommendedName>
        <fullName evidence="10">Cytochrome c domain-containing protein</fullName>
    </recommendedName>
</protein>
<evidence type="ECO:0000259" key="7">
    <source>
        <dbReference type="Pfam" id="PF07637"/>
    </source>
</evidence>
<name>A0A381YGC7_9ZZZZ</name>
<proteinExistence type="predicted"/>
<evidence type="ECO:0000256" key="1">
    <source>
        <dbReference type="ARBA" id="ARBA00022723"/>
    </source>
</evidence>
<gene>
    <name evidence="9" type="ORF">METZ01_LOCUS128321</name>
</gene>
<evidence type="ECO:0008006" key="10">
    <source>
        <dbReference type="Google" id="ProtNLM"/>
    </source>
</evidence>
<evidence type="ECO:0000259" key="4">
    <source>
        <dbReference type="Pfam" id="PF07626"/>
    </source>
</evidence>
<feature type="domain" description="DUF1592" evidence="6">
    <location>
        <begin position="460"/>
        <end position="594"/>
    </location>
</feature>